<evidence type="ECO:0000313" key="2">
    <source>
        <dbReference type="EMBL" id="CAK7273400.1"/>
    </source>
</evidence>
<feature type="compositionally biased region" description="Polar residues" evidence="1">
    <location>
        <begin position="271"/>
        <end position="299"/>
    </location>
</feature>
<feature type="region of interest" description="Disordered" evidence="1">
    <location>
        <begin position="62"/>
        <end position="116"/>
    </location>
</feature>
<evidence type="ECO:0000256" key="1">
    <source>
        <dbReference type="SAM" id="MobiDB-lite"/>
    </source>
</evidence>
<feature type="region of interest" description="Disordered" evidence="1">
    <location>
        <begin position="257"/>
        <end position="332"/>
    </location>
</feature>
<gene>
    <name evidence="2" type="ORF">SEPCBS119000_005634</name>
</gene>
<feature type="compositionally biased region" description="Low complexity" evidence="1">
    <location>
        <begin position="63"/>
        <end position="79"/>
    </location>
</feature>
<accession>A0ABP0E2R3</accession>
<proteinExistence type="predicted"/>
<feature type="compositionally biased region" description="Polar residues" evidence="1">
    <location>
        <begin position="307"/>
        <end position="318"/>
    </location>
</feature>
<sequence>MNAHLWATFLLYLQDPRVTPFRVGRSCIPPHGVLVRVAREAKRSWKGAKVLAKASARNAGTNSAAIASSPAIPPSSSAANVSTAGSSTTVTDDSASKSGSSTPTAAESSQGGTFMKWPFTNAATRAQLRELCRKKAATPGSGARGLQYMSRSSTPYADAAAPLQHNGTRDVHGPSASSSFATQDMVFSLALSTSEAMKPQGPLAQLTRSGSNAAHDFNTALPQNRDATAASATESSFGPSLAASQSFTNRLASAIDAEEAADPDRRRLGSPFTTQSYGPSSSNSLATVLGLTTSSSRQPHTMGPRRSLQSPVRLSRSGTQKRRTKHLSQDLKRRPGLASDFFTEPLPDFAASLANLKSHHAASKSHGSTLSDDLFIPKMKPASSLTSSSSAPQLVHSSTGTTRSLDHFVSSFEPDFEQSSPPVVCKRDLPGLLDTASLQPPARLGSPFPLLPGSSTSFSFPNRFTQPTDLDLESIGRPFATVHRAPAKPAPPHNNLASRLAYIDQRLRELNSRNENRIQQPDSAL</sequence>
<keyword evidence="3" id="KW-1185">Reference proteome</keyword>
<name>A0ABP0E2R3_9PEZI</name>
<feature type="region of interest" description="Disordered" evidence="1">
    <location>
        <begin position="199"/>
        <end position="218"/>
    </location>
</feature>
<evidence type="ECO:0000313" key="3">
    <source>
        <dbReference type="Proteomes" id="UP001642502"/>
    </source>
</evidence>
<protein>
    <submittedName>
        <fullName evidence="2">Uncharacterized protein</fullName>
    </submittedName>
</protein>
<dbReference type="Proteomes" id="UP001642502">
    <property type="component" value="Unassembled WGS sequence"/>
</dbReference>
<organism evidence="2 3">
    <name type="scientific">Sporothrix epigloea</name>
    <dbReference type="NCBI Taxonomy" id="1892477"/>
    <lineage>
        <taxon>Eukaryota</taxon>
        <taxon>Fungi</taxon>
        <taxon>Dikarya</taxon>
        <taxon>Ascomycota</taxon>
        <taxon>Pezizomycotina</taxon>
        <taxon>Sordariomycetes</taxon>
        <taxon>Sordariomycetidae</taxon>
        <taxon>Ophiostomatales</taxon>
        <taxon>Ophiostomataceae</taxon>
        <taxon>Sporothrix</taxon>
    </lineage>
</organism>
<reference evidence="2 3" key="1">
    <citation type="submission" date="2024-01" db="EMBL/GenBank/DDBJ databases">
        <authorList>
            <person name="Allen C."/>
            <person name="Tagirdzhanova G."/>
        </authorList>
    </citation>
    <scope>NUCLEOTIDE SEQUENCE [LARGE SCALE GENOMIC DNA]</scope>
    <source>
        <strain evidence="2 3">CBS 119000</strain>
    </source>
</reference>
<comment type="caution">
    <text evidence="2">The sequence shown here is derived from an EMBL/GenBank/DDBJ whole genome shotgun (WGS) entry which is preliminary data.</text>
</comment>
<feature type="compositionally biased region" description="Polar residues" evidence="1">
    <location>
        <begin position="80"/>
        <end position="112"/>
    </location>
</feature>
<dbReference type="EMBL" id="CAWUON010000111">
    <property type="protein sequence ID" value="CAK7273400.1"/>
    <property type="molecule type" value="Genomic_DNA"/>
</dbReference>